<sequence>MIANLKKFLLCCLWERAFGLHHNLAIGKKFYNIQCWDKVFKPYAKVFHLHTPKVAGCSVVEDLSTLIGRKEVFSNELCFSSASRGLYKDTVVMVRRPRDHVLSQYEFCKAATDLAYRFIVWKHQGLPGQKSYHLPSSFGKWIDEWRYTPRFGDQGIYEDYDQCYCPWNLQTSRLQCDQPNYCYPNPDLDKALENMNTATLLGVTEAYHESFCLFHAHLMGSLPDHCNCEHPAWASYKETDDTHGEIYNETIADMGKDVIEAVDYMTSKDVVLYRAGVKRFIAEIEQVEKRFGSKILCEGRRRMLDHLVK</sequence>
<evidence type="ECO:0000313" key="2">
    <source>
        <dbReference type="EMBL" id="CAK9061339.1"/>
    </source>
</evidence>
<reference evidence="2 3" key="1">
    <citation type="submission" date="2024-02" db="EMBL/GenBank/DDBJ databases">
        <authorList>
            <person name="Chen Y."/>
            <person name="Shah S."/>
            <person name="Dougan E. K."/>
            <person name="Thang M."/>
            <person name="Chan C."/>
        </authorList>
    </citation>
    <scope>NUCLEOTIDE SEQUENCE [LARGE SCALE GENOMIC DNA]</scope>
</reference>
<feature type="chain" id="PRO_5045355240" evidence="1">
    <location>
        <begin position="20"/>
        <end position="309"/>
    </location>
</feature>
<accession>A0ABP0NEW6</accession>
<dbReference type="Gene3D" id="3.40.50.300">
    <property type="entry name" value="P-loop containing nucleotide triphosphate hydrolases"/>
    <property type="match status" value="1"/>
</dbReference>
<dbReference type="Proteomes" id="UP001642464">
    <property type="component" value="Unassembled WGS sequence"/>
</dbReference>
<protein>
    <submittedName>
        <fullName evidence="2">Voltage-dependent P/Q-type calcium channel subunit alpha-1A</fullName>
    </submittedName>
</protein>
<proteinExistence type="predicted"/>
<name>A0ABP0NEW6_9DINO</name>
<keyword evidence="1" id="KW-0732">Signal</keyword>
<dbReference type="InterPro" id="IPR027417">
    <property type="entry name" value="P-loop_NTPase"/>
</dbReference>
<evidence type="ECO:0000256" key="1">
    <source>
        <dbReference type="SAM" id="SignalP"/>
    </source>
</evidence>
<comment type="caution">
    <text evidence="2">The sequence shown here is derived from an EMBL/GenBank/DDBJ whole genome shotgun (WGS) entry which is preliminary data.</text>
</comment>
<gene>
    <name evidence="2" type="ORF">SCF082_LOCUS32150</name>
</gene>
<organism evidence="2 3">
    <name type="scientific">Durusdinium trenchii</name>
    <dbReference type="NCBI Taxonomy" id="1381693"/>
    <lineage>
        <taxon>Eukaryota</taxon>
        <taxon>Sar</taxon>
        <taxon>Alveolata</taxon>
        <taxon>Dinophyceae</taxon>
        <taxon>Suessiales</taxon>
        <taxon>Symbiodiniaceae</taxon>
        <taxon>Durusdinium</taxon>
    </lineage>
</organism>
<keyword evidence="3" id="KW-1185">Reference proteome</keyword>
<feature type="signal peptide" evidence="1">
    <location>
        <begin position="1"/>
        <end position="19"/>
    </location>
</feature>
<evidence type="ECO:0000313" key="3">
    <source>
        <dbReference type="Proteomes" id="UP001642464"/>
    </source>
</evidence>
<dbReference type="EMBL" id="CAXAMM010027669">
    <property type="protein sequence ID" value="CAK9061339.1"/>
    <property type="molecule type" value="Genomic_DNA"/>
</dbReference>